<feature type="transmembrane region" description="Helical" evidence="1">
    <location>
        <begin position="121"/>
        <end position="140"/>
    </location>
</feature>
<protein>
    <submittedName>
        <fullName evidence="2">Uncharacterized protein</fullName>
    </submittedName>
</protein>
<accession>A0A9W7ZV34</accession>
<dbReference type="Proteomes" id="UP001150569">
    <property type="component" value="Unassembled WGS sequence"/>
</dbReference>
<feature type="transmembrane region" description="Helical" evidence="1">
    <location>
        <begin position="242"/>
        <end position="262"/>
    </location>
</feature>
<comment type="caution">
    <text evidence="2">The sequence shown here is derived from an EMBL/GenBank/DDBJ whole genome shotgun (WGS) entry which is preliminary data.</text>
</comment>
<reference evidence="2" key="1">
    <citation type="submission" date="2022-07" db="EMBL/GenBank/DDBJ databases">
        <title>Phylogenomic reconstructions and comparative analyses of Kickxellomycotina fungi.</title>
        <authorList>
            <person name="Reynolds N.K."/>
            <person name="Stajich J.E."/>
            <person name="Barry K."/>
            <person name="Grigoriev I.V."/>
            <person name="Crous P."/>
            <person name="Smith M.E."/>
        </authorList>
    </citation>
    <scope>NUCLEOTIDE SEQUENCE</scope>
    <source>
        <strain evidence="2">RSA 861</strain>
    </source>
</reference>
<dbReference type="OrthoDB" id="5592846at2759"/>
<feature type="transmembrane region" description="Helical" evidence="1">
    <location>
        <begin position="13"/>
        <end position="36"/>
    </location>
</feature>
<evidence type="ECO:0000313" key="3">
    <source>
        <dbReference type="Proteomes" id="UP001150569"/>
    </source>
</evidence>
<dbReference type="AlphaFoldDB" id="A0A9W7ZV34"/>
<gene>
    <name evidence="2" type="ORF">IWQ60_009083</name>
</gene>
<keyword evidence="1" id="KW-1133">Transmembrane helix</keyword>
<keyword evidence="3" id="KW-1185">Reference proteome</keyword>
<keyword evidence="1" id="KW-0472">Membrane</keyword>
<name>A0A9W7ZV34_9FUNG</name>
<proteinExistence type="predicted"/>
<evidence type="ECO:0000256" key="1">
    <source>
        <dbReference type="SAM" id="Phobius"/>
    </source>
</evidence>
<keyword evidence="1" id="KW-0812">Transmembrane</keyword>
<sequence length="358" mass="39928">MADRYDPVHAVDYAMLGVGSAVFLVNIGAFITIALNDHHFVPFRTKNTFVMGLALATAVCWWYGSFFYQGGMFGVDNLSLCRVTGIWFRWALGGFAYLCIMLYRLLVLYQILIRKRPARSLWILLLPAVVYTPGVVIAILPTVMTSLLDLQTVTDRTGANNHYCDLSTPIVALMWAYCGLLILLLAIFAIRIRHIKSTFNEFREVTWALIPLVVTIAVTAGLANSPYSHMYWSRLICNLTNLFAAVSFFWAVYGPSFFGFLFRRDAYLRRFNATLVRDGFQTIGSDTGHRGPSSSVTDCHRLPDKPHYLSASTLPVPSFDSLTAATSAALMSSHRRNESSDSRSLVIPVSVAGRHLIS</sequence>
<feature type="transmembrane region" description="Helical" evidence="1">
    <location>
        <begin position="204"/>
        <end position="222"/>
    </location>
</feature>
<feature type="transmembrane region" description="Helical" evidence="1">
    <location>
        <begin position="48"/>
        <end position="68"/>
    </location>
</feature>
<feature type="transmembrane region" description="Helical" evidence="1">
    <location>
        <begin position="88"/>
        <end position="109"/>
    </location>
</feature>
<dbReference type="EMBL" id="JANBPT010000728">
    <property type="protein sequence ID" value="KAJ1913763.1"/>
    <property type="molecule type" value="Genomic_DNA"/>
</dbReference>
<feature type="transmembrane region" description="Helical" evidence="1">
    <location>
        <begin position="170"/>
        <end position="192"/>
    </location>
</feature>
<organism evidence="2 3">
    <name type="scientific">Tieghemiomyces parasiticus</name>
    <dbReference type="NCBI Taxonomy" id="78921"/>
    <lineage>
        <taxon>Eukaryota</taxon>
        <taxon>Fungi</taxon>
        <taxon>Fungi incertae sedis</taxon>
        <taxon>Zoopagomycota</taxon>
        <taxon>Kickxellomycotina</taxon>
        <taxon>Dimargaritomycetes</taxon>
        <taxon>Dimargaritales</taxon>
        <taxon>Dimargaritaceae</taxon>
        <taxon>Tieghemiomyces</taxon>
    </lineage>
</organism>
<evidence type="ECO:0000313" key="2">
    <source>
        <dbReference type="EMBL" id="KAJ1913763.1"/>
    </source>
</evidence>